<name>A0A481ZAZ0_9VIRU</name>
<feature type="domain" description="Methyltransferase type 11" evidence="1">
    <location>
        <begin position="149"/>
        <end position="236"/>
    </location>
</feature>
<accession>A0A481ZAZ0</accession>
<protein>
    <submittedName>
        <fullName evidence="2">SAM dependent methyltransferase</fullName>
    </submittedName>
</protein>
<organism evidence="2">
    <name type="scientific">Pithovirus LCPAC403</name>
    <dbReference type="NCBI Taxonomy" id="2506596"/>
    <lineage>
        <taxon>Viruses</taxon>
        <taxon>Pithoviruses</taxon>
    </lineage>
</organism>
<dbReference type="Pfam" id="PF08241">
    <property type="entry name" value="Methyltransf_11"/>
    <property type="match status" value="1"/>
</dbReference>
<proteinExistence type="predicted"/>
<reference evidence="2" key="1">
    <citation type="journal article" date="2019" name="MBio">
        <title>Virus Genomes from Deep Sea Sediments Expand the Ocean Megavirome and Support Independent Origins of Viral Gigantism.</title>
        <authorList>
            <person name="Backstrom D."/>
            <person name="Yutin N."/>
            <person name="Jorgensen S.L."/>
            <person name="Dharamshi J."/>
            <person name="Homa F."/>
            <person name="Zaremba-Niedwiedzka K."/>
            <person name="Spang A."/>
            <person name="Wolf Y.I."/>
            <person name="Koonin E.V."/>
            <person name="Ettema T.J."/>
        </authorList>
    </citation>
    <scope>NUCLEOTIDE SEQUENCE</scope>
</reference>
<evidence type="ECO:0000313" key="2">
    <source>
        <dbReference type="EMBL" id="QBK92947.1"/>
    </source>
</evidence>
<gene>
    <name evidence="2" type="ORF">LCPAC403_00810</name>
</gene>
<sequence length="339" mass="40092">MISRAKKRKPIERERKDIKVVQVEFDGVKNPTVIFRTMYKWRRDENYPILMDKIFTFIRKRLRNTLSDIKVSDETATKMISMIKKPFPDINIIVALKREFDAVELRDAAKKMIKGDIKKKIDETGRERSRLNDIKEMLDEAGKVNEYYDIGSSEGNITKVVSNYLKINNVYAFDIDIEERKEGNIIYIRNKSNKIDKPSNSADLVTTFMSLHHFDDLKAMLKEIKRVLKPGKKFIIRDHDTSNKYLAEFFNLTHLWYMVAAGDEISPEEFVKNFAVFYKTKERWIELIKKAGFIFDRWVYPVVRRKKDKMGRKKKSTVDQPVAFYAMFRKPLNTIEESI</sequence>
<dbReference type="GO" id="GO:0032259">
    <property type="term" value="P:methylation"/>
    <property type="evidence" value="ECO:0007669"/>
    <property type="project" value="UniProtKB-KW"/>
</dbReference>
<keyword evidence="2" id="KW-0489">Methyltransferase</keyword>
<dbReference type="InterPro" id="IPR013216">
    <property type="entry name" value="Methyltransf_11"/>
</dbReference>
<dbReference type="GO" id="GO:0008757">
    <property type="term" value="F:S-adenosylmethionine-dependent methyltransferase activity"/>
    <property type="evidence" value="ECO:0007669"/>
    <property type="project" value="InterPro"/>
</dbReference>
<dbReference type="InterPro" id="IPR029063">
    <property type="entry name" value="SAM-dependent_MTases_sf"/>
</dbReference>
<dbReference type="SUPFAM" id="SSF53335">
    <property type="entry name" value="S-adenosyl-L-methionine-dependent methyltransferases"/>
    <property type="match status" value="1"/>
</dbReference>
<keyword evidence="2" id="KW-0808">Transferase</keyword>
<evidence type="ECO:0000259" key="1">
    <source>
        <dbReference type="Pfam" id="PF08241"/>
    </source>
</evidence>
<dbReference type="CDD" id="cd02440">
    <property type="entry name" value="AdoMet_MTases"/>
    <property type="match status" value="1"/>
</dbReference>
<dbReference type="EMBL" id="MK500588">
    <property type="protein sequence ID" value="QBK92947.1"/>
    <property type="molecule type" value="Genomic_DNA"/>
</dbReference>
<dbReference type="Gene3D" id="3.40.50.150">
    <property type="entry name" value="Vaccinia Virus protein VP39"/>
    <property type="match status" value="1"/>
</dbReference>